<dbReference type="AlphaFoldDB" id="Q44425"/>
<accession>Q44425</accession>
<reference evidence="1" key="1">
    <citation type="journal article" date="1990" name="Plasmid">
        <title>Nucleotide sequence analysis of IS427 and its target sites in Agrobacterium tumefaciens T37.</title>
        <authorList>
            <person name="De Meirsman C."/>
            <person name="Van Soom C."/>
            <person name="Verreth C."/>
            <person name="Van Gool A."/>
            <person name="Vanderleyden J."/>
        </authorList>
    </citation>
    <scope>NUCLEOTIDE SEQUENCE</scope>
</reference>
<evidence type="ECO:0000313" key="1">
    <source>
        <dbReference type="EMBL" id="AAA22087.1"/>
    </source>
</evidence>
<proteinExistence type="predicted"/>
<protein>
    <submittedName>
        <fullName evidence="1">Uncharacterized protein</fullName>
    </submittedName>
</protein>
<name>Q44425_AGRTU</name>
<organism evidence="1">
    <name type="scientific">Agrobacterium tumefaciens</name>
    <dbReference type="NCBI Taxonomy" id="358"/>
    <lineage>
        <taxon>Bacteria</taxon>
        <taxon>Pseudomonadati</taxon>
        <taxon>Pseudomonadota</taxon>
        <taxon>Alphaproteobacteria</taxon>
        <taxon>Hyphomicrobiales</taxon>
        <taxon>Rhizobiaceae</taxon>
        <taxon>Rhizobium/Agrobacterium group</taxon>
        <taxon>Agrobacterium</taxon>
        <taxon>Agrobacterium tumefaciens complex</taxon>
    </lineage>
</organism>
<dbReference type="PIR" id="JQ1760">
    <property type="entry name" value="JQ1760"/>
</dbReference>
<sequence>MGANGSAVDHLDVAIIGSSDGVHHSVPDACFPPSYESVVAGGSRTIAFGQVAPRRTGSEHPEDSIQHATVIDARHPSWLVG</sequence>
<dbReference type="EMBL" id="M55562">
    <property type="protein sequence ID" value="AAA22087.1"/>
    <property type="molecule type" value="Genomic_DNA"/>
</dbReference>